<sequence length="419" mass="44411">MTSRHSRAQPDEGHDNFGGPHARRRHGSGGLRSMPSIRRSTAAAAALVALLAGTVTACGPSDDKAAASDAAGQKDQGGGGLQIPKGMPTSLDDLKKWKDGGWQNWDDWARKASDFANPVIKDHWKTDRLAKAKNSPEIGVQATGAGSEFDATDPEPRPVTAEQVARPYHQHMAPVGKIFFDSPKGPMVCSGTIVEDPAHPGKSNLVWTAGHCVHSGKRGGWMRNIVFVPSYNDNGVAMNQVSGSSSQQVTPYGRFWADWITTSGEWINMGSEDTGNGGSAYDFAVLHVKPENGSGKSLQETVGAAARVAFDTPSADRIASLDAFGYPAAPPFDGARMMNCPARPGRLVMQQGTPAMNRIGCNMTGGTSGGGWFVNHGGKLTLVSNTSISSNAHTWLAGPHLGPEAQRIFQNISQKFANQ</sequence>
<protein>
    <recommendedName>
        <fullName evidence="5">Peptidase</fullName>
    </recommendedName>
</protein>
<gene>
    <name evidence="3" type="ORF">Scani_13620</name>
</gene>
<reference evidence="3 4" key="1">
    <citation type="submission" date="2019-12" db="EMBL/GenBank/DDBJ databases">
        <title>Whole genome shotgun sequence of Streptomyces caniferus NBRC 15389.</title>
        <authorList>
            <person name="Ichikawa N."/>
            <person name="Kimura A."/>
            <person name="Kitahashi Y."/>
            <person name="Komaki H."/>
            <person name="Tamura T."/>
        </authorList>
    </citation>
    <scope>NUCLEOTIDE SEQUENCE [LARGE SCALE GENOMIC DNA]</scope>
    <source>
        <strain evidence="3 4">NBRC 15389</strain>
    </source>
</reference>
<feature type="region of interest" description="Disordered" evidence="2">
    <location>
        <begin position="1"/>
        <end position="37"/>
    </location>
</feature>
<dbReference type="SUPFAM" id="SSF50494">
    <property type="entry name" value="Trypsin-like serine proteases"/>
    <property type="match status" value="1"/>
</dbReference>
<comment type="caution">
    <text evidence="3">The sequence shown here is derived from an EMBL/GenBank/DDBJ whole genome shotgun (WGS) entry which is preliminary data.</text>
</comment>
<dbReference type="InterPro" id="IPR050966">
    <property type="entry name" value="Glutamyl_endopeptidase"/>
</dbReference>
<keyword evidence="1" id="KW-0732">Signal</keyword>
<dbReference type="Gene3D" id="2.40.10.10">
    <property type="entry name" value="Trypsin-like serine proteases"/>
    <property type="match status" value="2"/>
</dbReference>
<evidence type="ECO:0008006" key="5">
    <source>
        <dbReference type="Google" id="ProtNLM"/>
    </source>
</evidence>
<dbReference type="EMBL" id="BLIN01000002">
    <property type="protein sequence ID" value="GFE05094.1"/>
    <property type="molecule type" value="Genomic_DNA"/>
</dbReference>
<dbReference type="InterPro" id="IPR009003">
    <property type="entry name" value="Peptidase_S1_PA"/>
</dbReference>
<evidence type="ECO:0000313" key="3">
    <source>
        <dbReference type="EMBL" id="GFE05094.1"/>
    </source>
</evidence>
<feature type="region of interest" description="Disordered" evidence="2">
    <location>
        <begin position="132"/>
        <end position="158"/>
    </location>
</feature>
<evidence type="ECO:0000256" key="2">
    <source>
        <dbReference type="SAM" id="MobiDB-lite"/>
    </source>
</evidence>
<organism evidence="3 4">
    <name type="scientific">Streptomyces caniferus</name>
    <dbReference type="NCBI Taxonomy" id="285557"/>
    <lineage>
        <taxon>Bacteria</taxon>
        <taxon>Bacillati</taxon>
        <taxon>Actinomycetota</taxon>
        <taxon>Actinomycetes</taxon>
        <taxon>Kitasatosporales</taxon>
        <taxon>Streptomycetaceae</taxon>
        <taxon>Streptomyces</taxon>
    </lineage>
</organism>
<dbReference type="InterPro" id="IPR043504">
    <property type="entry name" value="Peptidase_S1_PA_chymotrypsin"/>
</dbReference>
<accession>A0A640S2J8</accession>
<feature type="region of interest" description="Disordered" evidence="2">
    <location>
        <begin position="61"/>
        <end position="87"/>
    </location>
</feature>
<dbReference type="PANTHER" id="PTHR15462:SF19">
    <property type="entry name" value="PEPTIDASE S1 DOMAIN-CONTAINING PROTEIN"/>
    <property type="match status" value="1"/>
</dbReference>
<proteinExistence type="predicted"/>
<dbReference type="Proteomes" id="UP000435837">
    <property type="component" value="Unassembled WGS sequence"/>
</dbReference>
<evidence type="ECO:0000256" key="1">
    <source>
        <dbReference type="ARBA" id="ARBA00022729"/>
    </source>
</evidence>
<evidence type="ECO:0000313" key="4">
    <source>
        <dbReference type="Proteomes" id="UP000435837"/>
    </source>
</evidence>
<dbReference type="PANTHER" id="PTHR15462">
    <property type="entry name" value="SERINE PROTEASE"/>
    <property type="match status" value="1"/>
</dbReference>
<dbReference type="AlphaFoldDB" id="A0A640S2J8"/>
<name>A0A640S2J8_9ACTN</name>